<dbReference type="InterPro" id="IPR011432">
    <property type="entry name" value="Shr-like_HID"/>
</dbReference>
<dbReference type="GO" id="GO:0004553">
    <property type="term" value="F:hydrolase activity, hydrolyzing O-glycosyl compounds"/>
    <property type="evidence" value="ECO:0007669"/>
    <property type="project" value="InterPro"/>
</dbReference>
<comment type="similarity">
    <text evidence="1">Belongs to the glycosyl hydrolase 16 family.</text>
</comment>
<dbReference type="GO" id="GO:0005975">
    <property type="term" value="P:carbohydrate metabolic process"/>
    <property type="evidence" value="ECO:0007669"/>
    <property type="project" value="InterPro"/>
</dbReference>
<dbReference type="KEGG" id="coh:EAV92_11690"/>
<dbReference type="PANTHER" id="PTHR10963">
    <property type="entry name" value="GLYCOSYL HYDROLASE-RELATED"/>
    <property type="match status" value="1"/>
</dbReference>
<organism evidence="4 5">
    <name type="scientific">Cohnella candidum</name>
    <dbReference type="NCBI Taxonomy" id="2674991"/>
    <lineage>
        <taxon>Bacteria</taxon>
        <taxon>Bacillati</taxon>
        <taxon>Bacillota</taxon>
        <taxon>Bacilli</taxon>
        <taxon>Bacillales</taxon>
        <taxon>Paenibacillaceae</taxon>
        <taxon>Cohnella</taxon>
    </lineage>
</organism>
<dbReference type="PANTHER" id="PTHR10963:SF55">
    <property type="entry name" value="GLYCOSIDE HYDROLASE FAMILY 16 PROTEIN"/>
    <property type="match status" value="1"/>
</dbReference>
<sequence length="1254" mass="137903">MSHVRHYCVFRRRLAWDRFRHEVVSAVNILPFSEGGRRLQPRTSRKPECRDPERSLPMKRMKFGKKPFTAALCAGLLALSAWPAAAGADSPDNAQSKGPKKDNWKLVWSDEFNDGKIDPKKWTFDIGNGSGGWGNNELEYYTDRPENVKEKDGKLVITARKENYQGFGYTSTRIKTKGLFSKAYGKYEIRAKLPTGKGLWPAIWMLPEDNEYGTWAASGELDIMEGWGSKPNTVAGTIHYGQQWPGNTYTGKSYTLPNNSTVEDFHTYAIEWEPGEIRWYVDGVLYQTQNDWYSQSLYQPVPNTYPAPFDKPFHLLMNLAVGGNFDGNPDDSVSFPKTMEIDYVRVYDLVNRPYRDPIPPTMPKDPLPADARQPLPDGNLVYNGQFNQDDPSVPNLGDVPNTDYWRLFTGEGGSGTVSIDNVNGQNFAKLSIASGGWQPYSVQLLNDVSIAKGRYYKLSFDAKAAGERTMSVRLTGGASRGYAAYSPASNVKLTTDVKHYEMAFQMKQDTDIAARTEFNAGLNAQSVWIGNVRLVEIDGIPIDYDAPKTPLDGDGNHVYNGTFDQGDLSRMTFWHVNELGGASAEAKVFEDERKLNVVVTKPGKARSGNIDVQQKGIQLLQGMDYKLTFEAAALLPRTIEVELASKDGSVSYAKQRIQIGKSGVQTFAFKMNQARDNEAQLLFHLGDFPGWVKLDNVKLIRTSVYYEPGVVFYPLANGTFDGGLDPWVTATDSGGALTAALDGGEAKLNVTNQGANPWSGMFIQDGLKLFKGITYELDFDVRSSVARKIEVDLENSSYFRYLDQTVDVTAAPSHQHFEFTMPNDDTVSLKYFAGLIQGTTAVGADHQVWLDNVDLKVKNAPVKRPPRLIPDTSGNTAGQAMDLTFQDDAAWRSAVSGVKVNGNVLAPEQYALGSGTLHLDAGLFAAPSTYTVTVLANGYADASAVQEAANSDGNLIRNGDFSAGQADWLSWSDQGSQFTVADGKAQVQIYSIGGANWSTQLYQENIALKAGQTYKLSFNAWSTADRPIRLEFTNTGIPQAFFNVTSDSRAVYETTFTSQTDQILKLNFCIGNVVNGSAVTPADAHTLFFDNLKLVETAAPGGHALQNGTFDTDTSSWSTYVADGSDAALSVENGKLKIAFANYDGWFPWSTQVYQDHLQLDAGKTYSVSFEASATEAKDIIFSVENAADFNIKYLGATNISLTPGTQTYSYEFTMGASSDANAKLLFQLGSNNATGPHFNGQSVYLDNITLTQK</sequence>
<keyword evidence="5" id="KW-1185">Reference proteome</keyword>
<dbReference type="PROSITE" id="PS51762">
    <property type="entry name" value="GH16_2"/>
    <property type="match status" value="1"/>
</dbReference>
<keyword evidence="2 4" id="KW-0378">Hydrolase</keyword>
<evidence type="ECO:0000259" key="3">
    <source>
        <dbReference type="PROSITE" id="PS51762"/>
    </source>
</evidence>
<dbReference type="InterPro" id="IPR013320">
    <property type="entry name" value="ConA-like_dom_sf"/>
</dbReference>
<dbReference type="EMBL" id="CP033433">
    <property type="protein sequence ID" value="AYQ73171.1"/>
    <property type="molecule type" value="Genomic_DNA"/>
</dbReference>
<dbReference type="Proteomes" id="UP000269097">
    <property type="component" value="Chromosome"/>
</dbReference>
<dbReference type="AlphaFoldDB" id="A0A3G3JZ82"/>
<dbReference type="CDD" id="cd08023">
    <property type="entry name" value="GH16_laminarinase_like"/>
    <property type="match status" value="1"/>
</dbReference>
<evidence type="ECO:0000313" key="5">
    <source>
        <dbReference type="Proteomes" id="UP000269097"/>
    </source>
</evidence>
<protein>
    <submittedName>
        <fullName evidence="4">Glycosyl hydrolase family protein</fullName>
    </submittedName>
</protein>
<accession>A0A3G3JZ82</accession>
<dbReference type="SUPFAM" id="SSF49785">
    <property type="entry name" value="Galactose-binding domain-like"/>
    <property type="match status" value="5"/>
</dbReference>
<reference evidence="4 5" key="1">
    <citation type="submission" date="2018-10" db="EMBL/GenBank/DDBJ databases">
        <title>Genome Sequence of Cohnella sp.</title>
        <authorList>
            <person name="Srinivasan S."/>
            <person name="Kim M.K."/>
        </authorList>
    </citation>
    <scope>NUCLEOTIDE SEQUENCE [LARGE SCALE GENOMIC DNA]</scope>
    <source>
        <strain evidence="4 5">18JY8-7</strain>
    </source>
</reference>
<evidence type="ECO:0000313" key="4">
    <source>
        <dbReference type="EMBL" id="AYQ73171.1"/>
    </source>
</evidence>
<dbReference type="Pfam" id="PF00722">
    <property type="entry name" value="Glyco_hydro_16"/>
    <property type="match status" value="1"/>
</dbReference>
<dbReference type="Gene3D" id="2.60.120.200">
    <property type="match status" value="1"/>
</dbReference>
<dbReference type="InterPro" id="IPR000757">
    <property type="entry name" value="Beta-glucanase-like"/>
</dbReference>
<dbReference type="Pfam" id="PF02018">
    <property type="entry name" value="CBM_4_9"/>
    <property type="match status" value="5"/>
</dbReference>
<name>A0A3G3JZ82_9BACL</name>
<evidence type="ECO:0000256" key="2">
    <source>
        <dbReference type="ARBA" id="ARBA00022801"/>
    </source>
</evidence>
<proteinExistence type="inferred from homology"/>
<feature type="domain" description="GH16" evidence="3">
    <location>
        <begin position="83"/>
        <end position="352"/>
    </location>
</feature>
<gene>
    <name evidence="4" type="ORF">EAV92_11690</name>
</gene>
<dbReference type="InterPro" id="IPR008979">
    <property type="entry name" value="Galactose-bd-like_sf"/>
</dbReference>
<dbReference type="SUPFAM" id="SSF49899">
    <property type="entry name" value="Concanavalin A-like lectins/glucanases"/>
    <property type="match status" value="1"/>
</dbReference>
<evidence type="ECO:0000256" key="1">
    <source>
        <dbReference type="ARBA" id="ARBA00006865"/>
    </source>
</evidence>
<dbReference type="InterPro" id="IPR003305">
    <property type="entry name" value="CenC_carb-bd"/>
</dbReference>
<dbReference type="Pfam" id="PF07550">
    <property type="entry name" value="Shr-like_HID"/>
    <property type="match status" value="1"/>
</dbReference>
<dbReference type="InterPro" id="IPR050546">
    <property type="entry name" value="Glycosyl_Hydrlase_16"/>
</dbReference>
<dbReference type="Gene3D" id="2.60.120.260">
    <property type="entry name" value="Galactose-binding domain-like"/>
    <property type="match status" value="5"/>
</dbReference>